<dbReference type="InterPro" id="IPR002410">
    <property type="entry name" value="Peptidase_S33"/>
</dbReference>
<dbReference type="InterPro" id="IPR029058">
    <property type="entry name" value="AB_hydrolase_fold"/>
</dbReference>
<proteinExistence type="inferred from homology"/>
<dbReference type="PRINTS" id="PR00793">
    <property type="entry name" value="PROAMNOPTASE"/>
</dbReference>
<dbReference type="Pfam" id="PF00561">
    <property type="entry name" value="Abhydrolase_1"/>
    <property type="match status" value="1"/>
</dbReference>
<name>A0A521EB28_9RHOB</name>
<evidence type="ECO:0000313" key="13">
    <source>
        <dbReference type="Proteomes" id="UP000319555"/>
    </source>
</evidence>
<evidence type="ECO:0000259" key="11">
    <source>
        <dbReference type="Pfam" id="PF00561"/>
    </source>
</evidence>
<keyword evidence="8" id="KW-0645">Protease</keyword>
<dbReference type="AlphaFoldDB" id="A0A521EB28"/>
<evidence type="ECO:0000256" key="2">
    <source>
        <dbReference type="ARBA" id="ARBA00004496"/>
    </source>
</evidence>
<dbReference type="InterPro" id="IPR000073">
    <property type="entry name" value="AB_hydrolase_1"/>
</dbReference>
<keyword evidence="7" id="KW-0963">Cytoplasm</keyword>
<organism evidence="12 13">
    <name type="scientific">Ruegeria faecimaris</name>
    <dbReference type="NCBI Taxonomy" id="686389"/>
    <lineage>
        <taxon>Bacteria</taxon>
        <taxon>Pseudomonadati</taxon>
        <taxon>Pseudomonadota</taxon>
        <taxon>Alphaproteobacteria</taxon>
        <taxon>Rhodobacterales</taxon>
        <taxon>Roseobacteraceae</taxon>
        <taxon>Ruegeria</taxon>
    </lineage>
</organism>
<evidence type="ECO:0000256" key="9">
    <source>
        <dbReference type="ARBA" id="ARBA00022801"/>
    </source>
</evidence>
<dbReference type="PANTHER" id="PTHR43722">
    <property type="entry name" value="PROLINE IMINOPEPTIDASE"/>
    <property type="match status" value="1"/>
</dbReference>
<protein>
    <recommendedName>
        <fullName evidence="5">Proline iminopeptidase</fullName>
        <ecNumber evidence="4">3.4.11.5</ecNumber>
    </recommendedName>
    <alternativeName>
        <fullName evidence="10">Prolyl aminopeptidase</fullName>
    </alternativeName>
</protein>
<comment type="similarity">
    <text evidence="3">Belongs to the peptidase S33 family.</text>
</comment>
<dbReference type="InterPro" id="IPR005944">
    <property type="entry name" value="Pro_iminopeptidase"/>
</dbReference>
<evidence type="ECO:0000256" key="10">
    <source>
        <dbReference type="ARBA" id="ARBA00029605"/>
    </source>
</evidence>
<feature type="domain" description="AB hydrolase-1" evidence="11">
    <location>
        <begin position="34"/>
        <end position="155"/>
    </location>
</feature>
<dbReference type="GO" id="GO:0005737">
    <property type="term" value="C:cytoplasm"/>
    <property type="evidence" value="ECO:0007669"/>
    <property type="project" value="UniProtKB-SubCell"/>
</dbReference>
<evidence type="ECO:0000256" key="1">
    <source>
        <dbReference type="ARBA" id="ARBA00001585"/>
    </source>
</evidence>
<sequence>MIKEVAVLPMNTFKPVPIDGLNVQIWGHGDTPALIFHGGPGSGLNPQHTAYFDADRHRVVLFDQRGTGLSGRAGRVTVNTTQHTLRDAEAIRMALGYEDWIVLGGSWGGALALAYASAHPDRVRALIVRSTHICRPSMDQWMLRDRAKRFEAGQRARGLFLDPLDETEQLHPAIAWFARMEDNDAQAREAARRVMALEDAFHGPQPGTVRLPASVTQSDINRTRVYLWYWLNNFFLPATGPGDPNTIAVLPHRLIHGADDLICPIEPARAFAQAGKLQFEEIERLGHNGLAPQMIAAVRQAVEDLSG</sequence>
<dbReference type="SUPFAM" id="SSF53474">
    <property type="entry name" value="alpha/beta-Hydrolases"/>
    <property type="match status" value="1"/>
</dbReference>
<keyword evidence="13" id="KW-1185">Reference proteome</keyword>
<reference evidence="12 13" key="1">
    <citation type="submission" date="2017-05" db="EMBL/GenBank/DDBJ databases">
        <authorList>
            <person name="Varghese N."/>
            <person name="Submissions S."/>
        </authorList>
    </citation>
    <scope>NUCLEOTIDE SEQUENCE [LARGE SCALE GENOMIC DNA]</scope>
    <source>
        <strain evidence="12 13">DSM 28009</strain>
    </source>
</reference>
<evidence type="ECO:0000256" key="3">
    <source>
        <dbReference type="ARBA" id="ARBA00010088"/>
    </source>
</evidence>
<dbReference type="Proteomes" id="UP000319555">
    <property type="component" value="Unassembled WGS sequence"/>
</dbReference>
<accession>A0A521EB28</accession>
<gene>
    <name evidence="12" type="ORF">SAMN06265380_11020</name>
</gene>
<evidence type="ECO:0000256" key="6">
    <source>
        <dbReference type="ARBA" id="ARBA00022438"/>
    </source>
</evidence>
<dbReference type="Gene3D" id="3.40.50.1820">
    <property type="entry name" value="alpha/beta hydrolase"/>
    <property type="match status" value="1"/>
</dbReference>
<evidence type="ECO:0000313" key="12">
    <source>
        <dbReference type="EMBL" id="SMO80360.1"/>
    </source>
</evidence>
<dbReference type="EC" id="3.4.11.5" evidence="4"/>
<dbReference type="EMBL" id="FXTE01000010">
    <property type="protein sequence ID" value="SMO80360.1"/>
    <property type="molecule type" value="Genomic_DNA"/>
</dbReference>
<comment type="subcellular location">
    <subcellularLocation>
        <location evidence="2">Cytoplasm</location>
    </subcellularLocation>
</comment>
<comment type="catalytic activity">
    <reaction evidence="1">
        <text>Release of N-terminal proline from a peptide.</text>
        <dbReference type="EC" id="3.4.11.5"/>
    </reaction>
</comment>
<dbReference type="OrthoDB" id="9796770at2"/>
<evidence type="ECO:0000256" key="4">
    <source>
        <dbReference type="ARBA" id="ARBA00012568"/>
    </source>
</evidence>
<dbReference type="PRINTS" id="PR00111">
    <property type="entry name" value="ABHYDROLASE"/>
</dbReference>
<keyword evidence="6" id="KW-0031">Aminopeptidase</keyword>
<dbReference type="GO" id="GO:0006508">
    <property type="term" value="P:proteolysis"/>
    <property type="evidence" value="ECO:0007669"/>
    <property type="project" value="UniProtKB-KW"/>
</dbReference>
<evidence type="ECO:0000256" key="8">
    <source>
        <dbReference type="ARBA" id="ARBA00022670"/>
    </source>
</evidence>
<dbReference type="GO" id="GO:0004177">
    <property type="term" value="F:aminopeptidase activity"/>
    <property type="evidence" value="ECO:0007669"/>
    <property type="project" value="UniProtKB-KW"/>
</dbReference>
<evidence type="ECO:0000256" key="7">
    <source>
        <dbReference type="ARBA" id="ARBA00022490"/>
    </source>
</evidence>
<evidence type="ECO:0000256" key="5">
    <source>
        <dbReference type="ARBA" id="ARBA00021843"/>
    </source>
</evidence>
<keyword evidence="9" id="KW-0378">Hydrolase</keyword>
<dbReference type="PANTHER" id="PTHR43722:SF1">
    <property type="entry name" value="PROLINE IMINOPEPTIDASE"/>
    <property type="match status" value="1"/>
</dbReference>